<evidence type="ECO:0000313" key="1">
    <source>
        <dbReference type="EMBL" id="GLQ57218.1"/>
    </source>
</evidence>
<dbReference type="EMBL" id="BSNS01000023">
    <property type="protein sequence ID" value="GLQ57218.1"/>
    <property type="molecule type" value="Genomic_DNA"/>
</dbReference>
<comment type="caution">
    <text evidence="1">The sequence shown here is derived from an EMBL/GenBank/DDBJ whole genome shotgun (WGS) entry which is preliminary data.</text>
</comment>
<organism evidence="1 2">
    <name type="scientific">Devosia nitrariae</name>
    <dbReference type="NCBI Taxonomy" id="2071872"/>
    <lineage>
        <taxon>Bacteria</taxon>
        <taxon>Pseudomonadati</taxon>
        <taxon>Pseudomonadota</taxon>
        <taxon>Alphaproteobacteria</taxon>
        <taxon>Hyphomicrobiales</taxon>
        <taxon>Devosiaceae</taxon>
        <taxon>Devosia</taxon>
    </lineage>
</organism>
<reference evidence="2" key="1">
    <citation type="journal article" date="2019" name="Int. J. Syst. Evol. Microbiol.">
        <title>The Global Catalogue of Microorganisms (GCM) 10K type strain sequencing project: providing services to taxonomists for standard genome sequencing and annotation.</title>
        <authorList>
            <consortium name="The Broad Institute Genomics Platform"/>
            <consortium name="The Broad Institute Genome Sequencing Center for Infectious Disease"/>
            <person name="Wu L."/>
            <person name="Ma J."/>
        </authorList>
    </citation>
    <scope>NUCLEOTIDE SEQUENCE [LARGE SCALE GENOMIC DNA]</scope>
    <source>
        <strain evidence="2">NBRC 112416</strain>
    </source>
</reference>
<dbReference type="SUPFAM" id="SSF52540">
    <property type="entry name" value="P-loop containing nucleoside triphosphate hydrolases"/>
    <property type="match status" value="1"/>
</dbReference>
<keyword evidence="2" id="KW-1185">Reference proteome</keyword>
<dbReference type="Gene3D" id="3.40.50.300">
    <property type="entry name" value="P-loop containing nucleotide triphosphate hydrolases"/>
    <property type="match status" value="1"/>
</dbReference>
<gene>
    <name evidence="1" type="ORF">GCM10010862_44770</name>
</gene>
<dbReference type="Proteomes" id="UP001156691">
    <property type="component" value="Unassembled WGS sequence"/>
</dbReference>
<evidence type="ECO:0000313" key="2">
    <source>
        <dbReference type="Proteomes" id="UP001156691"/>
    </source>
</evidence>
<accession>A0ABQ5WBW8</accession>
<name>A0ABQ5WBW8_9HYPH</name>
<protein>
    <recommendedName>
        <fullName evidence="3">Phosphotransferase</fullName>
    </recommendedName>
</protein>
<dbReference type="InterPro" id="IPR027417">
    <property type="entry name" value="P-loop_NTPase"/>
</dbReference>
<dbReference type="RefSeq" id="WP_284342612.1">
    <property type="nucleotide sequence ID" value="NZ_BSNS01000023.1"/>
</dbReference>
<dbReference type="Pfam" id="PF13671">
    <property type="entry name" value="AAA_33"/>
    <property type="match status" value="1"/>
</dbReference>
<evidence type="ECO:0008006" key="3">
    <source>
        <dbReference type="Google" id="ProtNLM"/>
    </source>
</evidence>
<proteinExistence type="predicted"/>
<sequence>MSQPLFIITGAMAAGKSTVAKALVQRFPRSAHVGGDAFLRMIVNGGAVMGPVLDAEARAQLTLRQEIATDVVRRYHRAGFAVVYQDILIGEDLLSAIDRLADLEPRVVVLAPSIETLAERDRDRAKTGYSDGFPPSVLAEALVRETPRVGKWIDSSGLTVEEVVAVILGE</sequence>